<sequence length="65" mass="7239">MLTKPGAPLKETGFVLAFHRLRSLRADVDSICRVVLQRYSLGVSDVVICLDSDHVARYLILEPSP</sequence>
<comment type="caution">
    <text evidence="1">The sequence shown here is derived from an EMBL/GenBank/DDBJ whole genome shotgun (WGS) entry which is preliminary data.</text>
</comment>
<accession>A0A7C2VBP6</accession>
<organism evidence="1">
    <name type="scientific">Ignisphaera aggregans</name>
    <dbReference type="NCBI Taxonomy" id="334771"/>
    <lineage>
        <taxon>Archaea</taxon>
        <taxon>Thermoproteota</taxon>
        <taxon>Thermoprotei</taxon>
        <taxon>Desulfurococcales</taxon>
        <taxon>Desulfurococcaceae</taxon>
        <taxon>Ignisphaera</taxon>
    </lineage>
</organism>
<gene>
    <name evidence="1" type="ORF">ENO77_04775</name>
</gene>
<protein>
    <submittedName>
        <fullName evidence="1">Uncharacterized protein</fullName>
    </submittedName>
</protein>
<dbReference type="AlphaFoldDB" id="A0A7C2VBP6"/>
<reference evidence="1" key="1">
    <citation type="journal article" date="2020" name="mSystems">
        <title>Genome- and Community-Level Interaction Insights into Carbon Utilization and Element Cycling Functions of Hydrothermarchaeota in Hydrothermal Sediment.</title>
        <authorList>
            <person name="Zhou Z."/>
            <person name="Liu Y."/>
            <person name="Xu W."/>
            <person name="Pan J."/>
            <person name="Luo Z.H."/>
            <person name="Li M."/>
        </authorList>
    </citation>
    <scope>NUCLEOTIDE SEQUENCE [LARGE SCALE GENOMIC DNA]</scope>
    <source>
        <strain evidence="1">SpSt-16</strain>
    </source>
</reference>
<proteinExistence type="predicted"/>
<dbReference type="EMBL" id="DSGT01000012">
    <property type="protein sequence ID" value="HEW53454.1"/>
    <property type="molecule type" value="Genomic_DNA"/>
</dbReference>
<evidence type="ECO:0000313" key="1">
    <source>
        <dbReference type="EMBL" id="HEW53454.1"/>
    </source>
</evidence>
<name>A0A7C2VBP6_9CREN</name>